<dbReference type="PIRSF" id="PIRSF009437">
    <property type="entry name" value="NQR-1_subunit_C"/>
    <property type="match status" value="1"/>
</dbReference>
<evidence type="ECO:0000256" key="2">
    <source>
        <dbReference type="ARBA" id="ARBA00022475"/>
    </source>
</evidence>
<dbReference type="RefSeq" id="WP_117396553.1">
    <property type="nucleotide sequence ID" value="NZ_CP021330.1"/>
</dbReference>
<keyword evidence="9 16" id="KW-1133">Transmembrane helix</keyword>
<evidence type="ECO:0000256" key="15">
    <source>
        <dbReference type="ARBA" id="ARBA00023201"/>
    </source>
</evidence>
<protein>
    <recommendedName>
        <fullName evidence="16 17">Na(+)-translocating NADH-quinone reductase subunit C</fullName>
        <shortName evidence="16 17">Na(+)-NQR subunit C</shortName>
        <shortName evidence="16 17">Na(+)-translocating NQR subunit C</shortName>
        <ecNumber evidence="16 17">7.2.1.1</ecNumber>
    </recommendedName>
    <alternativeName>
        <fullName evidence="16 17">NQR complex subunit C</fullName>
    </alternativeName>
    <alternativeName>
        <fullName evidence="16 17">NQR-1 subunit C</fullName>
    </alternativeName>
</protein>
<keyword evidence="6 16" id="KW-0288">FMN</keyword>
<evidence type="ECO:0000256" key="10">
    <source>
        <dbReference type="ARBA" id="ARBA00023027"/>
    </source>
</evidence>
<dbReference type="PANTHER" id="PTHR37838:SF1">
    <property type="entry name" value="NA(+)-TRANSLOCATING NADH-QUINONE REDUCTASE SUBUNIT C"/>
    <property type="match status" value="1"/>
</dbReference>
<keyword evidence="14 16" id="KW-0472">Membrane</keyword>
<evidence type="ECO:0000256" key="6">
    <source>
        <dbReference type="ARBA" id="ARBA00022643"/>
    </source>
</evidence>
<evidence type="ECO:0000256" key="17">
    <source>
        <dbReference type="PIRNR" id="PIRNR009437"/>
    </source>
</evidence>
<evidence type="ECO:0000256" key="3">
    <source>
        <dbReference type="ARBA" id="ARBA00022519"/>
    </source>
</evidence>
<evidence type="ECO:0000256" key="5">
    <source>
        <dbReference type="ARBA" id="ARBA00022630"/>
    </source>
</evidence>
<dbReference type="GO" id="GO:0016655">
    <property type="term" value="F:oxidoreductase activity, acting on NAD(P)H, quinone or similar compound as acceptor"/>
    <property type="evidence" value="ECO:0007669"/>
    <property type="project" value="UniProtKB-UniRule"/>
</dbReference>
<feature type="domain" description="FMN-binding" evidence="18">
    <location>
        <begin position="157"/>
        <end position="253"/>
    </location>
</feature>
<keyword evidence="15 16" id="KW-0739">Sodium transport</keyword>
<comment type="subunit">
    <text evidence="16 17">Composed of six subunits; NqrA, NqrB, NqrC, NqrD, NqrE and NqrF.</text>
</comment>
<dbReference type="Pfam" id="PF04205">
    <property type="entry name" value="FMN_bind"/>
    <property type="match status" value="1"/>
</dbReference>
<keyword evidence="13 16" id="KW-0830">Ubiquinone</keyword>
<dbReference type="Proteomes" id="UP000258927">
    <property type="component" value="Chromosome"/>
</dbReference>
<evidence type="ECO:0000256" key="12">
    <source>
        <dbReference type="ARBA" id="ARBA00023065"/>
    </source>
</evidence>
<reference evidence="19 20" key="1">
    <citation type="submission" date="2017-05" db="EMBL/GenBank/DDBJ databases">
        <title>Genome Analysis of Maritalea myrionectae HL2708#5.</title>
        <authorList>
            <consortium name="Cotde Inc.-PKNU"/>
            <person name="Jang D."/>
            <person name="Oh H.-M."/>
        </authorList>
    </citation>
    <scope>NUCLEOTIDE SEQUENCE [LARGE SCALE GENOMIC DNA]</scope>
    <source>
        <strain evidence="19 20">HL2708#5</strain>
    </source>
</reference>
<organism evidence="19 20">
    <name type="scientific">Maritalea myrionectae</name>
    <dbReference type="NCBI Taxonomy" id="454601"/>
    <lineage>
        <taxon>Bacteria</taxon>
        <taxon>Pseudomonadati</taxon>
        <taxon>Pseudomonadota</taxon>
        <taxon>Alphaproteobacteria</taxon>
        <taxon>Hyphomicrobiales</taxon>
        <taxon>Devosiaceae</taxon>
        <taxon>Maritalea</taxon>
    </lineage>
</organism>
<evidence type="ECO:0000313" key="19">
    <source>
        <dbReference type="EMBL" id="AVX05773.1"/>
    </source>
</evidence>
<dbReference type="GO" id="GO:0010181">
    <property type="term" value="F:FMN binding"/>
    <property type="evidence" value="ECO:0007669"/>
    <property type="project" value="UniProtKB-UniRule"/>
</dbReference>
<dbReference type="KEGG" id="mmyr:MXMO3_03267"/>
<feature type="modified residue" description="FMN phosphoryl threonine" evidence="16">
    <location>
        <position position="236"/>
    </location>
</feature>
<comment type="caution">
    <text evidence="16">Lacks conserved residue(s) required for the propagation of feature annotation.</text>
</comment>
<feature type="transmembrane region" description="Helical" evidence="16">
    <location>
        <begin position="25"/>
        <end position="46"/>
    </location>
</feature>
<keyword evidence="1 16" id="KW-0813">Transport</keyword>
<evidence type="ECO:0000256" key="8">
    <source>
        <dbReference type="ARBA" id="ARBA00022967"/>
    </source>
</evidence>
<evidence type="ECO:0000256" key="4">
    <source>
        <dbReference type="ARBA" id="ARBA00022553"/>
    </source>
</evidence>
<dbReference type="EC" id="7.2.1.1" evidence="16 17"/>
<dbReference type="InterPro" id="IPR007329">
    <property type="entry name" value="FMN-bd"/>
</dbReference>
<gene>
    <name evidence="16" type="primary">nqrC</name>
    <name evidence="19" type="ORF">MXMO3_03267</name>
</gene>
<dbReference type="NCBIfam" id="TIGR01938">
    <property type="entry name" value="nqrC"/>
    <property type="match status" value="1"/>
</dbReference>
<keyword evidence="4 16" id="KW-0597">Phosphoprotein</keyword>
<evidence type="ECO:0000256" key="1">
    <source>
        <dbReference type="ARBA" id="ARBA00022448"/>
    </source>
</evidence>
<dbReference type="STRING" id="1122213.GCA_000423365_00960"/>
<dbReference type="InterPro" id="IPR010204">
    <property type="entry name" value="NqrC"/>
</dbReference>
<proteinExistence type="inferred from homology"/>
<keyword evidence="2 16" id="KW-1003">Cell membrane</keyword>
<comment type="catalytic activity">
    <reaction evidence="16 17">
        <text>a ubiquinone + n Na(+)(in) + NADH + H(+) = a ubiquinol + n Na(+)(out) + NAD(+)</text>
        <dbReference type="Rhea" id="RHEA:47748"/>
        <dbReference type="Rhea" id="RHEA-COMP:9565"/>
        <dbReference type="Rhea" id="RHEA-COMP:9566"/>
        <dbReference type="ChEBI" id="CHEBI:15378"/>
        <dbReference type="ChEBI" id="CHEBI:16389"/>
        <dbReference type="ChEBI" id="CHEBI:17976"/>
        <dbReference type="ChEBI" id="CHEBI:29101"/>
        <dbReference type="ChEBI" id="CHEBI:57540"/>
        <dbReference type="ChEBI" id="CHEBI:57945"/>
        <dbReference type="EC" id="7.2.1.1"/>
    </reaction>
</comment>
<evidence type="ECO:0000256" key="13">
    <source>
        <dbReference type="ARBA" id="ARBA00023075"/>
    </source>
</evidence>
<comment type="subcellular location">
    <subcellularLocation>
        <location evidence="16">Cell membrane</location>
        <topology evidence="16">Single-pass membrane protein</topology>
    </subcellularLocation>
</comment>
<evidence type="ECO:0000259" key="18">
    <source>
        <dbReference type="SMART" id="SM00900"/>
    </source>
</evidence>
<comment type="function">
    <text evidence="16">NQR complex catalyzes the reduction of ubiquinone-1 to ubiquinol by two successive reactions, coupled with the transport of Na(+) ions from the cytoplasm to the periplasm. NqrA to NqrE are probably involved in the second step, the conversion of ubisemiquinone to ubiquinol.</text>
</comment>
<dbReference type="EMBL" id="CP021330">
    <property type="protein sequence ID" value="AVX05773.1"/>
    <property type="molecule type" value="Genomic_DNA"/>
</dbReference>
<keyword evidence="3" id="KW-0997">Cell inner membrane</keyword>
<comment type="similarity">
    <text evidence="16 17">Belongs to the NqrC family.</text>
</comment>
<evidence type="ECO:0000256" key="9">
    <source>
        <dbReference type="ARBA" id="ARBA00022989"/>
    </source>
</evidence>
<dbReference type="GO" id="GO:0005886">
    <property type="term" value="C:plasma membrane"/>
    <property type="evidence" value="ECO:0007669"/>
    <property type="project" value="UniProtKB-SubCell"/>
</dbReference>
<evidence type="ECO:0000256" key="16">
    <source>
        <dbReference type="HAMAP-Rule" id="MF_00427"/>
    </source>
</evidence>
<keyword evidence="10 16" id="KW-0520">NAD</keyword>
<dbReference type="GO" id="GO:0006814">
    <property type="term" value="P:sodium ion transport"/>
    <property type="evidence" value="ECO:0007669"/>
    <property type="project" value="UniProtKB-UniRule"/>
</dbReference>
<dbReference type="HAMAP" id="MF_00427">
    <property type="entry name" value="NqrC"/>
    <property type="match status" value="1"/>
</dbReference>
<dbReference type="AlphaFoldDB" id="A0A2R4MIL7"/>
<accession>A0A2R4MIL7</accession>
<sequence>MPDLNPVSWWLKLLALPNESRTKTLVVAFLVSGICALVVSSAAVILEPMQEANRAAERQARLDAMMAAMPGMEEILAEADADNMKSVVIDIKNAEMTEIDPSTFDMRAAAEDPETSTIIPTEADIAGLGRRADYAPVHILRSGDELRLIILPISASGYQSTIYANLALEADLNTVAGLSIVEQGETPGLGARIEEPAWQALWPGKKLADKNGDITLSVVRGRATNEFEVDGITGATRTGNAVTEAVHFWLGEYGYGPFLDKLRAGALEQ</sequence>
<evidence type="ECO:0000256" key="7">
    <source>
        <dbReference type="ARBA" id="ARBA00022692"/>
    </source>
</evidence>
<comment type="cofactor">
    <cofactor evidence="16 17">
        <name>FMN</name>
        <dbReference type="ChEBI" id="CHEBI:58210"/>
    </cofactor>
</comment>
<dbReference type="SMART" id="SM00900">
    <property type="entry name" value="FMN_bind"/>
    <property type="match status" value="1"/>
</dbReference>
<dbReference type="PANTHER" id="PTHR37838">
    <property type="entry name" value="NA(+)-TRANSLOCATING NADH-QUINONE REDUCTASE SUBUNIT C"/>
    <property type="match status" value="1"/>
</dbReference>
<keyword evidence="20" id="KW-1185">Reference proteome</keyword>
<evidence type="ECO:0000313" key="20">
    <source>
        <dbReference type="Proteomes" id="UP000258927"/>
    </source>
</evidence>
<evidence type="ECO:0000256" key="11">
    <source>
        <dbReference type="ARBA" id="ARBA00023053"/>
    </source>
</evidence>
<keyword evidence="7 16" id="KW-0812">Transmembrane</keyword>
<keyword evidence="8 16" id="KW-1278">Translocase</keyword>
<keyword evidence="5 16" id="KW-0285">Flavoprotein</keyword>
<name>A0A2R4MIL7_9HYPH</name>
<keyword evidence="11 16" id="KW-0915">Sodium</keyword>
<keyword evidence="12 16" id="KW-0406">Ion transport</keyword>
<evidence type="ECO:0000256" key="14">
    <source>
        <dbReference type="ARBA" id="ARBA00023136"/>
    </source>
</evidence>